<dbReference type="InterPro" id="IPR003000">
    <property type="entry name" value="Sirtuin"/>
</dbReference>
<dbReference type="PROSITE" id="PS50305">
    <property type="entry name" value="SIRTUIN"/>
    <property type="match status" value="1"/>
</dbReference>
<dbReference type="SUPFAM" id="SSF52467">
    <property type="entry name" value="DHS-like NAD/FAD-binding domain"/>
    <property type="match status" value="1"/>
</dbReference>
<dbReference type="GO" id="GO:0017136">
    <property type="term" value="F:histone deacetylase activity, NAD-dependent"/>
    <property type="evidence" value="ECO:0007669"/>
    <property type="project" value="TreeGrafter"/>
</dbReference>
<comment type="catalytic activity">
    <reaction evidence="3">
        <text>N(6)-acetyl-L-lysyl-[protein] + NAD(+) + H2O = 2''-O-acetyl-ADP-D-ribose + nicotinamide + L-lysyl-[protein]</text>
        <dbReference type="Rhea" id="RHEA:43636"/>
        <dbReference type="Rhea" id="RHEA-COMP:9752"/>
        <dbReference type="Rhea" id="RHEA-COMP:10731"/>
        <dbReference type="ChEBI" id="CHEBI:15377"/>
        <dbReference type="ChEBI" id="CHEBI:17154"/>
        <dbReference type="ChEBI" id="CHEBI:29969"/>
        <dbReference type="ChEBI" id="CHEBI:57540"/>
        <dbReference type="ChEBI" id="CHEBI:61930"/>
        <dbReference type="ChEBI" id="CHEBI:83767"/>
        <dbReference type="EC" id="2.3.1.286"/>
    </reaction>
</comment>
<evidence type="ECO:0000256" key="3">
    <source>
        <dbReference type="HAMAP-Rule" id="MF_01121"/>
    </source>
</evidence>
<dbReference type="GO" id="GO:0070403">
    <property type="term" value="F:NAD+ binding"/>
    <property type="evidence" value="ECO:0007669"/>
    <property type="project" value="UniProtKB-UniRule"/>
</dbReference>
<comment type="caution">
    <text evidence="3 4">Lacks conserved residue(s) required for the propagation of feature annotation.</text>
</comment>
<evidence type="ECO:0000313" key="6">
    <source>
        <dbReference type="EMBL" id="OIV43837.1"/>
    </source>
</evidence>
<dbReference type="PANTHER" id="PTHR11085:SF4">
    <property type="entry name" value="NAD-DEPENDENT PROTEIN DEACYLASE"/>
    <property type="match status" value="1"/>
</dbReference>
<dbReference type="CDD" id="cd01412">
    <property type="entry name" value="SIRT5_Af1_CobB"/>
    <property type="match status" value="1"/>
</dbReference>
<comment type="similarity">
    <text evidence="3">Belongs to the sirtuin family. Class III subfamily.</text>
</comment>
<dbReference type="RefSeq" id="WP_071634845.1">
    <property type="nucleotide sequence ID" value="NZ_MLFK01000001.1"/>
</dbReference>
<evidence type="ECO:0000256" key="2">
    <source>
        <dbReference type="ARBA" id="ARBA00023027"/>
    </source>
</evidence>
<evidence type="ECO:0000313" key="7">
    <source>
        <dbReference type="Proteomes" id="UP000182826"/>
    </source>
</evidence>
<organism evidence="6 7">
    <name type="scientific">Flavobacterium johnsoniae</name>
    <name type="common">Cytophaga johnsonae</name>
    <dbReference type="NCBI Taxonomy" id="986"/>
    <lineage>
        <taxon>Bacteria</taxon>
        <taxon>Pseudomonadati</taxon>
        <taxon>Bacteroidota</taxon>
        <taxon>Flavobacteriia</taxon>
        <taxon>Flavobacteriales</taxon>
        <taxon>Flavobacteriaceae</taxon>
        <taxon>Flavobacterium</taxon>
    </lineage>
</organism>
<dbReference type="AlphaFoldDB" id="A0A1J7BYZ2"/>
<dbReference type="InterPro" id="IPR027546">
    <property type="entry name" value="Sirtuin_class_III"/>
</dbReference>
<feature type="active site" description="Proton acceptor" evidence="3">
    <location>
        <position position="105"/>
    </location>
</feature>
<dbReference type="GO" id="GO:0036055">
    <property type="term" value="F:protein-succinyllysine desuccinylase activity"/>
    <property type="evidence" value="ECO:0007669"/>
    <property type="project" value="UniProtKB-UniRule"/>
</dbReference>
<feature type="binding site" evidence="3">
    <location>
        <begin position="170"/>
        <end position="172"/>
    </location>
    <ligand>
        <name>NAD(+)</name>
        <dbReference type="ChEBI" id="CHEBI:57540"/>
    </ligand>
</feature>
<dbReference type="InterPro" id="IPR026590">
    <property type="entry name" value="Ssirtuin_cat_dom"/>
</dbReference>
<dbReference type="EMBL" id="MLFK01000001">
    <property type="protein sequence ID" value="OIV43837.1"/>
    <property type="molecule type" value="Genomic_DNA"/>
</dbReference>
<reference evidence="6 7" key="1">
    <citation type="submission" date="2016-10" db="EMBL/GenBank/DDBJ databases">
        <title>Draft Genome Sequence of Rhizobacteria Flavobacterium johnsoniae CI04.</title>
        <authorList>
            <person name="Bravo J.I."/>
            <person name="Lozano G.L."/>
            <person name="Handelsman J."/>
        </authorList>
    </citation>
    <scope>NUCLEOTIDE SEQUENCE [LARGE SCALE GENOMIC DNA]</scope>
    <source>
        <strain evidence="6 7">CI04</strain>
    </source>
</reference>
<comment type="domain">
    <text evidence="3">2 residues (Tyr-54 and Arg-57) present in a large hydrophobic pocket are probably involved in substrate specificity. They are important for desuccinylation activity, but dispensable for deacetylation activity.</text>
</comment>
<feature type="binding site" evidence="3">
    <location>
        <begin position="10"/>
        <end position="29"/>
    </location>
    <ligand>
        <name>NAD(+)</name>
        <dbReference type="ChEBI" id="CHEBI:57540"/>
    </ligand>
</feature>
<comment type="caution">
    <text evidence="6">The sequence shown here is derived from an EMBL/GenBank/DDBJ whole genome shotgun (WGS) entry which is preliminary data.</text>
</comment>
<dbReference type="Gene3D" id="3.30.1600.10">
    <property type="entry name" value="SIR2/SIRT2 'Small Domain"/>
    <property type="match status" value="1"/>
</dbReference>
<dbReference type="Proteomes" id="UP000182826">
    <property type="component" value="Unassembled WGS sequence"/>
</dbReference>
<feature type="binding site" evidence="3">
    <location>
        <position position="57"/>
    </location>
    <ligand>
        <name>substrate</name>
    </ligand>
</feature>
<gene>
    <name evidence="3" type="primary">cobB</name>
    <name evidence="6" type="ORF">BKM63_01125</name>
</gene>
<keyword evidence="3" id="KW-0963">Cytoplasm</keyword>
<comment type="subcellular location">
    <subcellularLocation>
        <location evidence="3">Cytoplasm</location>
    </subcellularLocation>
</comment>
<dbReference type="Gene3D" id="3.40.50.1220">
    <property type="entry name" value="TPP-binding domain"/>
    <property type="match status" value="1"/>
</dbReference>
<feature type="binding site" evidence="3">
    <location>
        <position position="211"/>
    </location>
    <ligand>
        <name>NAD(+)</name>
        <dbReference type="ChEBI" id="CHEBI:57540"/>
    </ligand>
</feature>
<evidence type="ECO:0000256" key="4">
    <source>
        <dbReference type="PROSITE-ProRule" id="PRU00236"/>
    </source>
</evidence>
<dbReference type="HAMAP" id="MF_01121">
    <property type="entry name" value="Sirtuin_ClassIII"/>
    <property type="match status" value="1"/>
</dbReference>
<keyword evidence="2 3" id="KW-0520">NAD</keyword>
<evidence type="ECO:0000259" key="5">
    <source>
        <dbReference type="PROSITE" id="PS50305"/>
    </source>
</evidence>
<comment type="catalytic activity">
    <reaction evidence="3">
        <text>N(6)-succinyl-L-lysyl-[protein] + NAD(+) + H2O = 2''-O-succinyl-ADP-D-ribose + nicotinamide + L-lysyl-[protein]</text>
        <dbReference type="Rhea" id="RHEA:47668"/>
        <dbReference type="Rhea" id="RHEA-COMP:9752"/>
        <dbReference type="Rhea" id="RHEA-COMP:11877"/>
        <dbReference type="ChEBI" id="CHEBI:15377"/>
        <dbReference type="ChEBI" id="CHEBI:17154"/>
        <dbReference type="ChEBI" id="CHEBI:29969"/>
        <dbReference type="ChEBI" id="CHEBI:57540"/>
        <dbReference type="ChEBI" id="CHEBI:87830"/>
        <dbReference type="ChEBI" id="CHEBI:87832"/>
    </reaction>
</comment>
<dbReference type="PANTHER" id="PTHR11085">
    <property type="entry name" value="NAD-DEPENDENT PROTEIN DEACYLASE SIRTUIN-5, MITOCHONDRIAL-RELATED"/>
    <property type="match status" value="1"/>
</dbReference>
<feature type="domain" description="Deacetylase sirtuin-type" evidence="5">
    <location>
        <begin position="1"/>
        <end position="233"/>
    </location>
</feature>
<sequence length="233" mass="26220">MKKKLVVLTGAGISAESGIKTFRDSDGLWEGHDVMEVATPEGWHKNQELVLDFYNQRRRQLKEVSPNLGHQILAELEKDFDVYIITQNVDDLHERAGSTKVLHLHGELLKVRSTRNRSLILDWTADLQTGDLDENGHQLRPHIVWFGEEVPALEEAIPIVEDADYFAVIGTSLQVYPAAGLISYTYSITPVFYIDPKPISIPNISNKVEVIAKTATEGVAEMKKKLFELENLS</sequence>
<comment type="function">
    <text evidence="3">NAD-dependent lysine deacetylase and desuccinylase that specifically removes acetyl and succinyl groups on target proteins. Modulates the activities of several proteins which are inactive in their acylated form.</text>
</comment>
<feature type="binding site" evidence="3">
    <location>
        <position position="54"/>
    </location>
    <ligand>
        <name>substrate</name>
    </ligand>
</feature>
<accession>A0A1J7BYZ2</accession>
<proteinExistence type="inferred from homology"/>
<keyword evidence="1" id="KW-0808">Transferase</keyword>
<dbReference type="EC" id="2.3.1.286" evidence="3"/>
<dbReference type="Pfam" id="PF02146">
    <property type="entry name" value="SIR2"/>
    <property type="match status" value="1"/>
</dbReference>
<evidence type="ECO:0000256" key="1">
    <source>
        <dbReference type="ARBA" id="ARBA00022679"/>
    </source>
</evidence>
<dbReference type="InterPro" id="IPR026591">
    <property type="entry name" value="Sirtuin_cat_small_dom_sf"/>
</dbReference>
<dbReference type="InterPro" id="IPR050134">
    <property type="entry name" value="NAD-dep_sirtuin_deacylases"/>
</dbReference>
<dbReference type="InterPro" id="IPR029035">
    <property type="entry name" value="DHS-like_NAD/FAD-binding_dom"/>
</dbReference>
<dbReference type="GO" id="GO:0005737">
    <property type="term" value="C:cytoplasm"/>
    <property type="evidence" value="ECO:0007669"/>
    <property type="project" value="UniProtKB-SubCell"/>
</dbReference>
<protein>
    <recommendedName>
        <fullName evidence="3">NAD-dependent protein deacylase</fullName>
        <ecNumber evidence="3">2.3.1.286</ecNumber>
    </recommendedName>
    <alternativeName>
        <fullName evidence="3">Regulatory protein SIR2 homolog</fullName>
    </alternativeName>
</protein>
<keyword evidence="7" id="KW-1185">Reference proteome</keyword>
<feature type="binding site" evidence="3">
    <location>
        <begin position="87"/>
        <end position="90"/>
    </location>
    <ligand>
        <name>NAD(+)</name>
        <dbReference type="ChEBI" id="CHEBI:57540"/>
    </ligand>
</feature>
<dbReference type="OrthoDB" id="9800582at2"/>
<name>A0A1J7BYZ2_FLAJO</name>
<dbReference type="GO" id="GO:0036054">
    <property type="term" value="F:protein-malonyllysine demalonylase activity"/>
    <property type="evidence" value="ECO:0007669"/>
    <property type="project" value="InterPro"/>
</dbReference>